<gene>
    <name evidence="4" type="primary">btuF</name>
    <name evidence="4" type="ORF">PSEHALCIP103_01909</name>
</gene>
<evidence type="ECO:0000256" key="1">
    <source>
        <dbReference type="ARBA" id="ARBA00022729"/>
    </source>
</evidence>
<evidence type="ECO:0000256" key="2">
    <source>
        <dbReference type="SAM" id="SignalP"/>
    </source>
</evidence>
<dbReference type="Proteomes" id="UP001152447">
    <property type="component" value="Unassembled WGS sequence"/>
</dbReference>
<dbReference type="InterPro" id="IPR054828">
    <property type="entry name" value="Vit_B12_bind_prot"/>
</dbReference>
<feature type="domain" description="Fe/B12 periplasmic-binding" evidence="3">
    <location>
        <begin position="26"/>
        <end position="276"/>
    </location>
</feature>
<dbReference type="AlphaFoldDB" id="A0A9W4VVU6"/>
<dbReference type="InterPro" id="IPR050902">
    <property type="entry name" value="ABC_Transporter_SBP"/>
</dbReference>
<evidence type="ECO:0000313" key="5">
    <source>
        <dbReference type="Proteomes" id="UP001152447"/>
    </source>
</evidence>
<dbReference type="Gene3D" id="3.40.50.1980">
    <property type="entry name" value="Nitrogenase molybdenum iron protein domain"/>
    <property type="match status" value="2"/>
</dbReference>
<dbReference type="CDD" id="cd01144">
    <property type="entry name" value="BtuF"/>
    <property type="match status" value="1"/>
</dbReference>
<sequence>MLKRIVFGLLLFAVNVPQALADKPLRIVALAPHIVENLYAIGAGDLIVGTLDYADYPQEATKIERIGGYNGISIEKLLMLKPDMVIAWKSGNQAEDLAQIKRLGIELHLSNPRSIEGVAKEILKLGQLTGHIEQSKKVAEAFTVKLNAIKAAQHNKTMLTGFYQLWPEPMMTVSKNTWINQLIETCQVTNVFADSDTDYPQISIENVIVTKPQVIIIPDEKSKRVIPTVNWQQWPEIPAVKYEQFISVNADLLHRFSPRMLDGLAQMCDKVEVSRKLIKSQL</sequence>
<dbReference type="RefSeq" id="WP_262976688.1">
    <property type="nucleotide sequence ID" value="NZ_CAMAPB010000025.1"/>
</dbReference>
<organism evidence="4 5">
    <name type="scientific">Pseudoalteromonas haloplanktis</name>
    <name type="common">Alteromonas haloplanktis</name>
    <dbReference type="NCBI Taxonomy" id="228"/>
    <lineage>
        <taxon>Bacteria</taxon>
        <taxon>Pseudomonadati</taxon>
        <taxon>Pseudomonadota</taxon>
        <taxon>Gammaproteobacteria</taxon>
        <taxon>Alteromonadales</taxon>
        <taxon>Pseudoalteromonadaceae</taxon>
        <taxon>Pseudoalteromonas</taxon>
    </lineage>
</organism>
<dbReference type="InterPro" id="IPR002491">
    <property type="entry name" value="ABC_transptr_periplasmic_BD"/>
</dbReference>
<dbReference type="PANTHER" id="PTHR30535">
    <property type="entry name" value="VITAMIN B12-BINDING PROTEIN"/>
    <property type="match status" value="1"/>
</dbReference>
<dbReference type="EMBL" id="CAMAPB010000025">
    <property type="protein sequence ID" value="CAH9058668.1"/>
    <property type="molecule type" value="Genomic_DNA"/>
</dbReference>
<evidence type="ECO:0000259" key="3">
    <source>
        <dbReference type="PROSITE" id="PS50983"/>
    </source>
</evidence>
<dbReference type="PROSITE" id="PS50983">
    <property type="entry name" value="FE_B12_PBP"/>
    <property type="match status" value="1"/>
</dbReference>
<feature type="signal peptide" evidence="2">
    <location>
        <begin position="1"/>
        <end position="21"/>
    </location>
</feature>
<dbReference type="PANTHER" id="PTHR30535:SF34">
    <property type="entry name" value="MOLYBDATE-BINDING PROTEIN MOLA"/>
    <property type="match status" value="1"/>
</dbReference>
<dbReference type="Pfam" id="PF01497">
    <property type="entry name" value="Peripla_BP_2"/>
    <property type="match status" value="1"/>
</dbReference>
<evidence type="ECO:0000313" key="4">
    <source>
        <dbReference type="EMBL" id="CAH9058668.1"/>
    </source>
</evidence>
<dbReference type="SUPFAM" id="SSF53807">
    <property type="entry name" value="Helical backbone' metal receptor"/>
    <property type="match status" value="1"/>
</dbReference>
<accession>A0A9W4VVU6</accession>
<keyword evidence="5" id="KW-1185">Reference proteome</keyword>
<proteinExistence type="predicted"/>
<reference evidence="4" key="1">
    <citation type="submission" date="2022-07" db="EMBL/GenBank/DDBJ databases">
        <authorList>
            <person name="Criscuolo A."/>
        </authorList>
    </citation>
    <scope>NUCLEOTIDE SEQUENCE</scope>
    <source>
        <strain evidence="4">CIP103197</strain>
    </source>
</reference>
<dbReference type="NCBIfam" id="NF038402">
    <property type="entry name" value="TroA_like"/>
    <property type="match status" value="1"/>
</dbReference>
<protein>
    <submittedName>
        <fullName evidence="4">Vitamin B12-binding protein</fullName>
    </submittedName>
</protein>
<name>A0A9W4VVU6_PSEHA</name>
<dbReference type="GO" id="GO:0071281">
    <property type="term" value="P:cellular response to iron ion"/>
    <property type="evidence" value="ECO:0007669"/>
    <property type="project" value="TreeGrafter"/>
</dbReference>
<keyword evidence="1 2" id="KW-0732">Signal</keyword>
<comment type="caution">
    <text evidence="4">The sequence shown here is derived from an EMBL/GenBank/DDBJ whole genome shotgun (WGS) entry which is preliminary data.</text>
</comment>
<feature type="chain" id="PRO_5040882799" evidence="2">
    <location>
        <begin position="22"/>
        <end position="282"/>
    </location>
</feature>